<dbReference type="InterPro" id="IPR006314">
    <property type="entry name" value="Dyp_peroxidase"/>
</dbReference>
<accession>A0AA41PV71</accession>
<dbReference type="GO" id="GO:0004601">
    <property type="term" value="F:peroxidase activity"/>
    <property type="evidence" value="ECO:0007669"/>
    <property type="project" value="UniProtKB-KW"/>
</dbReference>
<dbReference type="InterPro" id="IPR011008">
    <property type="entry name" value="Dimeric_a/b-barrel"/>
</dbReference>
<dbReference type="PANTHER" id="PTHR30521">
    <property type="entry name" value="DEFERROCHELATASE/PEROXIDASE"/>
    <property type="match status" value="1"/>
</dbReference>
<proteinExistence type="inferred from homology"/>
<comment type="cofactor">
    <cofactor evidence="13">
        <name>heme b</name>
        <dbReference type="ChEBI" id="CHEBI:60344"/>
    </cofactor>
    <text evidence="13">Binds 1 heme b (iron(II)-protoporphyrin IX) group non-covalently per subunit.</text>
</comment>
<keyword evidence="17" id="KW-1185">Reference proteome</keyword>
<dbReference type="Pfam" id="PF04261">
    <property type="entry name" value="Dyp_perox_N"/>
    <property type="match status" value="1"/>
</dbReference>
<dbReference type="NCBIfam" id="TIGR01413">
    <property type="entry name" value="Dyp_perox_fam"/>
    <property type="match status" value="1"/>
</dbReference>
<dbReference type="GO" id="GO:0005829">
    <property type="term" value="C:cytosol"/>
    <property type="evidence" value="ECO:0007669"/>
    <property type="project" value="TreeGrafter"/>
</dbReference>
<dbReference type="GO" id="GO:0046872">
    <property type="term" value="F:metal ion binding"/>
    <property type="evidence" value="ECO:0007669"/>
    <property type="project" value="UniProtKB-KW"/>
</dbReference>
<keyword evidence="8 16" id="KW-0456">Lyase</keyword>
<evidence type="ECO:0000256" key="10">
    <source>
        <dbReference type="ARBA" id="ARBA00033771"/>
    </source>
</evidence>
<evidence type="ECO:0000313" key="17">
    <source>
        <dbReference type="Proteomes" id="UP001165378"/>
    </source>
</evidence>
<dbReference type="InterPro" id="IPR048327">
    <property type="entry name" value="Dyp_perox_N"/>
</dbReference>
<evidence type="ECO:0000256" key="7">
    <source>
        <dbReference type="ARBA" id="ARBA00023004"/>
    </source>
</evidence>
<dbReference type="InterPro" id="IPR048328">
    <property type="entry name" value="Dyp_perox_C"/>
</dbReference>
<keyword evidence="4 13" id="KW-0479">Metal-binding</keyword>
<evidence type="ECO:0000256" key="4">
    <source>
        <dbReference type="ARBA" id="ARBA00022723"/>
    </source>
</evidence>
<evidence type="ECO:0000259" key="14">
    <source>
        <dbReference type="Pfam" id="PF04261"/>
    </source>
</evidence>
<evidence type="ECO:0000256" key="5">
    <source>
        <dbReference type="ARBA" id="ARBA00022729"/>
    </source>
</evidence>
<dbReference type="NCBIfam" id="TIGR01412">
    <property type="entry name" value="tat_substr_1"/>
    <property type="match status" value="1"/>
</dbReference>
<dbReference type="GO" id="GO:0033212">
    <property type="term" value="P:iron import into cell"/>
    <property type="evidence" value="ECO:0007669"/>
    <property type="project" value="InterPro"/>
</dbReference>
<dbReference type="GO" id="GO:0004325">
    <property type="term" value="F:ferrochelatase activity"/>
    <property type="evidence" value="ECO:0007669"/>
    <property type="project" value="UniProtKB-EC"/>
</dbReference>
<evidence type="ECO:0000256" key="9">
    <source>
        <dbReference type="ARBA" id="ARBA00025737"/>
    </source>
</evidence>
<comment type="subcellular location">
    <subcellularLocation>
        <location evidence="1">Cell envelope</location>
    </subcellularLocation>
</comment>
<keyword evidence="5" id="KW-0732">Signal</keyword>
<comment type="caution">
    <text evidence="16">The sequence shown here is derived from an EMBL/GenBank/DDBJ whole genome shotgun (WGS) entry which is preliminary data.</text>
</comment>
<dbReference type="EC" id="1.11.1.-" evidence="13"/>
<gene>
    <name evidence="16" type="primary">efeB</name>
    <name evidence="16" type="ORF">LZ495_04375</name>
</gene>
<evidence type="ECO:0000259" key="15">
    <source>
        <dbReference type="Pfam" id="PF20628"/>
    </source>
</evidence>
<dbReference type="GO" id="GO:0030313">
    <property type="term" value="C:cell envelope"/>
    <property type="evidence" value="ECO:0007669"/>
    <property type="project" value="UniProtKB-SubCell"/>
</dbReference>
<dbReference type="AlphaFoldDB" id="A0AA41PV71"/>
<keyword evidence="3 13" id="KW-0349">Heme</keyword>
<comment type="function">
    <text evidence="13">Involved in the recovery of exogenous heme iron. Extracts iron from heme while preserving the protoporphyrin ring intact.</text>
</comment>
<keyword evidence="7 13" id="KW-0408">Iron</keyword>
<dbReference type="EMBL" id="JAKFHA010000002">
    <property type="protein sequence ID" value="MCF2526459.1"/>
    <property type="molecule type" value="Genomic_DNA"/>
</dbReference>
<dbReference type="RefSeq" id="WP_235050546.1">
    <property type="nucleotide sequence ID" value="NZ_JAKFHA010000002.1"/>
</dbReference>
<dbReference type="GO" id="GO:0020037">
    <property type="term" value="F:heme binding"/>
    <property type="evidence" value="ECO:0007669"/>
    <property type="project" value="InterPro"/>
</dbReference>
<organism evidence="16 17">
    <name type="scientific">Yinghuangia soli</name>
    <dbReference type="NCBI Taxonomy" id="2908204"/>
    <lineage>
        <taxon>Bacteria</taxon>
        <taxon>Bacillati</taxon>
        <taxon>Actinomycetota</taxon>
        <taxon>Actinomycetes</taxon>
        <taxon>Kitasatosporales</taxon>
        <taxon>Streptomycetaceae</taxon>
        <taxon>Yinghuangia</taxon>
    </lineage>
</organism>
<feature type="domain" description="Dyp-type peroxidase C-terminal" evidence="15">
    <location>
        <begin position="227"/>
        <end position="412"/>
    </location>
</feature>
<evidence type="ECO:0000256" key="13">
    <source>
        <dbReference type="RuleBase" id="RU365017"/>
    </source>
</evidence>
<dbReference type="SUPFAM" id="SSF54909">
    <property type="entry name" value="Dimeric alpha+beta barrel"/>
    <property type="match status" value="1"/>
</dbReference>
<evidence type="ECO:0000256" key="1">
    <source>
        <dbReference type="ARBA" id="ARBA00004196"/>
    </source>
</evidence>
<protein>
    <recommendedName>
        <fullName evidence="10 13">Deferrochelatase</fullName>
        <ecNumber evidence="13">1.11.1.-</ecNumber>
    </recommendedName>
    <alternativeName>
        <fullName evidence="11 13">Peroxidase EfeB</fullName>
    </alternativeName>
</protein>
<evidence type="ECO:0000256" key="11">
    <source>
        <dbReference type="ARBA" id="ARBA00033775"/>
    </source>
</evidence>
<evidence type="ECO:0000256" key="3">
    <source>
        <dbReference type="ARBA" id="ARBA00022617"/>
    </source>
</evidence>
<dbReference type="InterPro" id="IPR006313">
    <property type="entry name" value="EfeB/EfeN"/>
</dbReference>
<evidence type="ECO:0000313" key="16">
    <source>
        <dbReference type="EMBL" id="MCF2526459.1"/>
    </source>
</evidence>
<keyword evidence="6 13" id="KW-0560">Oxidoreductase</keyword>
<evidence type="ECO:0000256" key="6">
    <source>
        <dbReference type="ARBA" id="ARBA00023002"/>
    </source>
</evidence>
<keyword evidence="2 13" id="KW-0575">Peroxidase</keyword>
<comment type="similarity">
    <text evidence="9 13">Belongs to the DyP-type peroxidase family.</text>
</comment>
<dbReference type="PANTHER" id="PTHR30521:SF4">
    <property type="entry name" value="DEFERROCHELATASE"/>
    <property type="match status" value="1"/>
</dbReference>
<reference evidence="16" key="1">
    <citation type="submission" date="2022-01" db="EMBL/GenBank/DDBJ databases">
        <title>Genome-Based Taxonomic Classification of the Phylum Actinobacteria.</title>
        <authorList>
            <person name="Gao Y."/>
        </authorList>
    </citation>
    <scope>NUCLEOTIDE SEQUENCE</scope>
    <source>
        <strain evidence="16">KLBMP 8922</strain>
    </source>
</reference>
<comment type="catalytic activity">
    <reaction evidence="12">
        <text>heme b + 2 H(+) = protoporphyrin IX + Fe(2+)</text>
        <dbReference type="Rhea" id="RHEA:22584"/>
        <dbReference type="ChEBI" id="CHEBI:15378"/>
        <dbReference type="ChEBI" id="CHEBI:29033"/>
        <dbReference type="ChEBI" id="CHEBI:57306"/>
        <dbReference type="ChEBI" id="CHEBI:60344"/>
        <dbReference type="EC" id="4.98.1.1"/>
    </reaction>
    <physiologicalReaction direction="left-to-right" evidence="12">
        <dbReference type="Rhea" id="RHEA:22585"/>
    </physiologicalReaction>
</comment>
<feature type="domain" description="Dyp-type peroxidase N-terminal" evidence="14">
    <location>
        <begin position="73"/>
        <end position="215"/>
    </location>
</feature>
<sequence length="425" mass="43633">MSGSENPSPAPGFSRRRLLATAGAAGAGGLVAGAAGGAVGASLADGDGSGSGAGSLSLASVGASAVPFHGAQQAGITTPAQARTVLVAYDLEPGADRAKAAALMRRWSDTAARLARGERPDADGQVGLDAGPSSLTVTFAFGATLFDKLGLAGRRPEGLQPLPPFPGDELDASRSDGDLLVQVCTDDALVGFHAVRTLQRLARGTAKVRWQMTGFARSPGATAKPMTHRNLMGQVDGTNNPKPEAPDFAAKIFVGDAGAAGGAAWLRGGSYVVMRRIRMLLDDWDGLDLAAQERVIGRRKDTGAPVTGGEETTPADFGARAANGSLAVAENAHIRVSAPEFNRGATMLRRGYSYHDGFRPDGSPDAGLLFLAWQADPRDGFVPVQQKLARGDALSPFVRHEASGLYVAPPGCPEGGYVGQALLDG</sequence>
<dbReference type="PROSITE" id="PS51404">
    <property type="entry name" value="DYP_PEROXIDASE"/>
    <property type="match status" value="1"/>
</dbReference>
<dbReference type="Proteomes" id="UP001165378">
    <property type="component" value="Unassembled WGS sequence"/>
</dbReference>
<evidence type="ECO:0000256" key="12">
    <source>
        <dbReference type="ARBA" id="ARBA00048856"/>
    </source>
</evidence>
<evidence type="ECO:0000256" key="8">
    <source>
        <dbReference type="ARBA" id="ARBA00023239"/>
    </source>
</evidence>
<dbReference type="Pfam" id="PF20628">
    <property type="entry name" value="Dyp_perox_C"/>
    <property type="match status" value="1"/>
</dbReference>
<name>A0AA41PV71_9ACTN</name>
<dbReference type="PROSITE" id="PS51318">
    <property type="entry name" value="TAT"/>
    <property type="match status" value="1"/>
</dbReference>
<dbReference type="InterPro" id="IPR006311">
    <property type="entry name" value="TAT_signal"/>
</dbReference>
<evidence type="ECO:0000256" key="2">
    <source>
        <dbReference type="ARBA" id="ARBA00022559"/>
    </source>
</evidence>